<dbReference type="GO" id="GO:0003700">
    <property type="term" value="F:DNA-binding transcription factor activity"/>
    <property type="evidence" value="ECO:0007669"/>
    <property type="project" value="InterPro"/>
</dbReference>
<gene>
    <name evidence="5" type="ORF">DH17_16090</name>
</gene>
<evidence type="ECO:0000256" key="3">
    <source>
        <dbReference type="ARBA" id="ARBA00023163"/>
    </source>
</evidence>
<name>A0A0B2UDQ1_9GAMM</name>
<dbReference type="InterPro" id="IPR009057">
    <property type="entry name" value="Homeodomain-like_sf"/>
</dbReference>
<dbReference type="PROSITE" id="PS01124">
    <property type="entry name" value="HTH_ARAC_FAMILY_2"/>
    <property type="match status" value="1"/>
</dbReference>
<dbReference type="Proteomes" id="UP000031012">
    <property type="component" value="Unassembled WGS sequence"/>
</dbReference>
<evidence type="ECO:0000256" key="1">
    <source>
        <dbReference type="ARBA" id="ARBA00023015"/>
    </source>
</evidence>
<dbReference type="GO" id="GO:0000976">
    <property type="term" value="F:transcription cis-regulatory region binding"/>
    <property type="evidence" value="ECO:0007669"/>
    <property type="project" value="TreeGrafter"/>
</dbReference>
<protein>
    <submittedName>
        <fullName evidence="5">Transcriptional regulator</fullName>
    </submittedName>
</protein>
<evidence type="ECO:0000313" key="5">
    <source>
        <dbReference type="EMBL" id="KHN67045.1"/>
    </source>
</evidence>
<keyword evidence="3" id="KW-0804">Transcription</keyword>
<keyword evidence="2" id="KW-0238">DNA-binding</keyword>
<dbReference type="InterPro" id="IPR018060">
    <property type="entry name" value="HTH_AraC"/>
</dbReference>
<organism evidence="5 6">
    <name type="scientific">Acinetobacter oleivorans</name>
    <dbReference type="NCBI Taxonomy" id="1148157"/>
    <lineage>
        <taxon>Bacteria</taxon>
        <taxon>Pseudomonadati</taxon>
        <taxon>Pseudomonadota</taxon>
        <taxon>Gammaproteobacteria</taxon>
        <taxon>Moraxellales</taxon>
        <taxon>Moraxellaceae</taxon>
        <taxon>Acinetobacter</taxon>
    </lineage>
</organism>
<keyword evidence="1" id="KW-0805">Transcription regulation</keyword>
<dbReference type="PRINTS" id="PR00032">
    <property type="entry name" value="HTHARAC"/>
</dbReference>
<dbReference type="AlphaFoldDB" id="A0A0B2UDQ1"/>
<dbReference type="InterPro" id="IPR032687">
    <property type="entry name" value="AraC-type_N"/>
</dbReference>
<dbReference type="EMBL" id="JHQK01000006">
    <property type="protein sequence ID" value="KHN67045.1"/>
    <property type="molecule type" value="Genomic_DNA"/>
</dbReference>
<dbReference type="PANTHER" id="PTHR47894:SF1">
    <property type="entry name" value="HTH-TYPE TRANSCRIPTIONAL REGULATOR VQSM"/>
    <property type="match status" value="1"/>
</dbReference>
<sequence length="339" mass="39055">MSIQLYWDFPRSISAIRILLMIGQQHGLTPEACIENTHISLNDLSQPHFEVKAEQEFLVIRNLLKLLDPTLPLSIEAGLRHHTTTFGAWGFAILSSQTMKEALHFAMRYFQLSSIFCNLEVIQEDNYTLLIFDHSQLPDDLACFLVERDLITVISIQRDVLPIQFPVMSINVALPAPVYADKFLELAGYPIQFNQPRSCIIFESRLLDLPLPQADPFIRARYEEECQQLWTRRSSLGSYSQKVRNILLLQPSQMPKIDEMAAHLKVNLRTLQRHLAIEGITYEQLIDDIRKDLAEDLLKTTNLTVEEVAIQLGYSEVSAFSRAFKRWKGVSPRNFRLQK</sequence>
<proteinExistence type="predicted"/>
<evidence type="ECO:0000259" key="4">
    <source>
        <dbReference type="PROSITE" id="PS01124"/>
    </source>
</evidence>
<comment type="caution">
    <text evidence="5">The sequence shown here is derived from an EMBL/GenBank/DDBJ whole genome shotgun (WGS) entry which is preliminary data.</text>
</comment>
<reference evidence="5 6" key="1">
    <citation type="submission" date="2014-03" db="EMBL/GenBank/DDBJ databases">
        <title>Genome sequence of the diesel-degrader and plant-growth promoter Acinetobacter oleivorans PF-1 isolated from the roots of poplar tree.</title>
        <authorList>
            <person name="Gkorezis P."/>
            <person name="van Hamme J."/>
            <person name="Rineau F."/>
            <person name="Vangronsveld J."/>
            <person name="Francetti A."/>
        </authorList>
    </citation>
    <scope>NUCLEOTIDE SEQUENCE [LARGE SCALE GENOMIC DNA]</scope>
    <source>
        <strain evidence="5 6">PF1</strain>
    </source>
</reference>
<dbReference type="GO" id="GO:0005829">
    <property type="term" value="C:cytosol"/>
    <property type="evidence" value="ECO:0007669"/>
    <property type="project" value="TreeGrafter"/>
</dbReference>
<dbReference type="PANTHER" id="PTHR47894">
    <property type="entry name" value="HTH-TYPE TRANSCRIPTIONAL REGULATOR GADX"/>
    <property type="match status" value="1"/>
</dbReference>
<evidence type="ECO:0000256" key="2">
    <source>
        <dbReference type="ARBA" id="ARBA00023125"/>
    </source>
</evidence>
<dbReference type="SMART" id="SM00342">
    <property type="entry name" value="HTH_ARAC"/>
    <property type="match status" value="1"/>
</dbReference>
<evidence type="ECO:0000313" key="6">
    <source>
        <dbReference type="Proteomes" id="UP000031012"/>
    </source>
</evidence>
<dbReference type="SUPFAM" id="SSF46689">
    <property type="entry name" value="Homeodomain-like"/>
    <property type="match status" value="1"/>
</dbReference>
<dbReference type="Pfam" id="PF12625">
    <property type="entry name" value="Arabinose_bd"/>
    <property type="match status" value="1"/>
</dbReference>
<dbReference type="InterPro" id="IPR020449">
    <property type="entry name" value="Tscrpt_reg_AraC-type_HTH"/>
</dbReference>
<accession>A0A0B2UDQ1</accession>
<feature type="domain" description="HTH araC/xylS-type" evidence="4">
    <location>
        <begin position="241"/>
        <end position="338"/>
    </location>
</feature>
<dbReference type="Pfam" id="PF12833">
    <property type="entry name" value="HTH_18"/>
    <property type="match status" value="1"/>
</dbReference>
<dbReference type="Gene3D" id="1.10.10.60">
    <property type="entry name" value="Homeodomain-like"/>
    <property type="match status" value="1"/>
</dbReference>